<keyword evidence="6" id="KW-0460">Magnesium</keyword>
<proteinExistence type="predicted"/>
<comment type="cofactor">
    <cofactor evidence="1">
        <name>Mg(2+)</name>
        <dbReference type="ChEBI" id="CHEBI:18420"/>
    </cofactor>
</comment>
<keyword evidence="10" id="KW-1185">Reference proteome</keyword>
<dbReference type="InterPro" id="IPR013520">
    <property type="entry name" value="Ribonucl_H"/>
</dbReference>
<protein>
    <recommendedName>
        <fullName evidence="8">Exonuclease domain-containing protein</fullName>
    </recommendedName>
</protein>
<comment type="caution">
    <text evidence="9">The sequence shown here is derived from an EMBL/GenBank/DDBJ whole genome shotgun (WGS) entry which is preliminary data.</text>
</comment>
<evidence type="ECO:0000256" key="5">
    <source>
        <dbReference type="ARBA" id="ARBA00022839"/>
    </source>
</evidence>
<name>A0AAD8L3B2_TARER</name>
<accession>A0AAD8L3B2</accession>
<evidence type="ECO:0000256" key="2">
    <source>
        <dbReference type="ARBA" id="ARBA00022722"/>
    </source>
</evidence>
<feature type="region of interest" description="Disordered" evidence="7">
    <location>
        <begin position="211"/>
        <end position="249"/>
    </location>
</feature>
<dbReference type="Pfam" id="PF00929">
    <property type="entry name" value="RNase_T"/>
    <property type="match status" value="1"/>
</dbReference>
<dbReference type="AlphaFoldDB" id="A0AAD8L3B2"/>
<feature type="compositionally biased region" description="Polar residues" evidence="7">
    <location>
        <begin position="211"/>
        <end position="223"/>
    </location>
</feature>
<keyword evidence="5" id="KW-0269">Exonuclease</keyword>
<dbReference type="PANTHER" id="PTHR30231">
    <property type="entry name" value="DNA POLYMERASE III SUBUNIT EPSILON"/>
    <property type="match status" value="1"/>
</dbReference>
<dbReference type="GO" id="GO:0008408">
    <property type="term" value="F:3'-5' exonuclease activity"/>
    <property type="evidence" value="ECO:0007669"/>
    <property type="project" value="TreeGrafter"/>
</dbReference>
<feature type="domain" description="Exonuclease" evidence="8">
    <location>
        <begin position="9"/>
        <end position="183"/>
    </location>
</feature>
<evidence type="ECO:0000256" key="4">
    <source>
        <dbReference type="ARBA" id="ARBA00022801"/>
    </source>
</evidence>
<evidence type="ECO:0000259" key="8">
    <source>
        <dbReference type="SMART" id="SM00479"/>
    </source>
</evidence>
<keyword evidence="3" id="KW-0479">Metal-binding</keyword>
<evidence type="ECO:0000256" key="1">
    <source>
        <dbReference type="ARBA" id="ARBA00001946"/>
    </source>
</evidence>
<dbReference type="GO" id="GO:0003676">
    <property type="term" value="F:nucleic acid binding"/>
    <property type="evidence" value="ECO:0007669"/>
    <property type="project" value="InterPro"/>
</dbReference>
<keyword evidence="4" id="KW-0378">Hydrolase</keyword>
<dbReference type="Gene3D" id="3.30.420.10">
    <property type="entry name" value="Ribonuclease H-like superfamily/Ribonuclease H"/>
    <property type="match status" value="1"/>
</dbReference>
<evidence type="ECO:0000256" key="3">
    <source>
        <dbReference type="ARBA" id="ARBA00022723"/>
    </source>
</evidence>
<sequence>MGSEGNRPEIVFFDLETTIPSRPGEAYAILEFGSILVCPKKLTELDSYETLVRPLDLSLISPRSIKANSITAQDVVSSPTFSEIADNVYNILQGRVWMGHNIDRFDCVRLREAYAQINRAPPEPKRTIDTLTLLNRTFGRRAGDMKMASLAAYFGLGQQSHRSLDDVRMNFEVFKLCGSVHFLELIQNTGYNCSSLNAITINGHNGTRPNINSFASTENHTLPSNPPNPIEHGPVQPNPLHTGPSVDKMESDTLQSNEAMMEESSTTTPSNAFSNHTEFIDPDSVSMASITVTVAPFVNGPNRIQILHRDIPLQFHCNGMRIRFGLSKQYVDHAGNPRLSFVVDMASSSSLCNILDACDNISKRFMASNEVSQWRPVVSRQPCFYNSPTIRLQLPTVPEDSTRWITEIYYKNSSSNPCLVSSRYADVTEVESLFRAGSLVDAYFSLEPYDYQQNVGIRLVAKKLIIHAS</sequence>
<dbReference type="SMART" id="SM00479">
    <property type="entry name" value="EXOIII"/>
    <property type="match status" value="1"/>
</dbReference>
<evidence type="ECO:0000256" key="6">
    <source>
        <dbReference type="ARBA" id="ARBA00022842"/>
    </source>
</evidence>
<dbReference type="SUPFAM" id="SSF53098">
    <property type="entry name" value="Ribonuclease H-like"/>
    <property type="match status" value="1"/>
</dbReference>
<evidence type="ECO:0000313" key="10">
    <source>
        <dbReference type="Proteomes" id="UP001229421"/>
    </source>
</evidence>
<dbReference type="PANTHER" id="PTHR30231:SF4">
    <property type="entry name" value="PROTEIN NEN2"/>
    <property type="match status" value="1"/>
</dbReference>
<evidence type="ECO:0000256" key="7">
    <source>
        <dbReference type="SAM" id="MobiDB-lite"/>
    </source>
</evidence>
<dbReference type="InterPro" id="IPR036397">
    <property type="entry name" value="RNaseH_sf"/>
</dbReference>
<dbReference type="CDD" id="cd06127">
    <property type="entry name" value="DEDDh"/>
    <property type="match status" value="1"/>
</dbReference>
<dbReference type="FunFam" id="3.30.420.10:FF:000040">
    <property type="entry name" value="Exonuclease family protein"/>
    <property type="match status" value="1"/>
</dbReference>
<dbReference type="Proteomes" id="UP001229421">
    <property type="component" value="Unassembled WGS sequence"/>
</dbReference>
<dbReference type="GO" id="GO:0046872">
    <property type="term" value="F:metal ion binding"/>
    <property type="evidence" value="ECO:0007669"/>
    <property type="project" value="UniProtKB-KW"/>
</dbReference>
<keyword evidence="2" id="KW-0540">Nuclease</keyword>
<evidence type="ECO:0000313" key="9">
    <source>
        <dbReference type="EMBL" id="KAK1433708.1"/>
    </source>
</evidence>
<dbReference type="EMBL" id="JAUHHV010000002">
    <property type="protein sequence ID" value="KAK1433708.1"/>
    <property type="molecule type" value="Genomic_DNA"/>
</dbReference>
<dbReference type="InterPro" id="IPR012337">
    <property type="entry name" value="RNaseH-like_sf"/>
</dbReference>
<gene>
    <name evidence="9" type="ORF">QVD17_10623</name>
</gene>
<organism evidence="9 10">
    <name type="scientific">Tagetes erecta</name>
    <name type="common">African marigold</name>
    <dbReference type="NCBI Taxonomy" id="13708"/>
    <lineage>
        <taxon>Eukaryota</taxon>
        <taxon>Viridiplantae</taxon>
        <taxon>Streptophyta</taxon>
        <taxon>Embryophyta</taxon>
        <taxon>Tracheophyta</taxon>
        <taxon>Spermatophyta</taxon>
        <taxon>Magnoliopsida</taxon>
        <taxon>eudicotyledons</taxon>
        <taxon>Gunneridae</taxon>
        <taxon>Pentapetalae</taxon>
        <taxon>asterids</taxon>
        <taxon>campanulids</taxon>
        <taxon>Asterales</taxon>
        <taxon>Asteraceae</taxon>
        <taxon>Asteroideae</taxon>
        <taxon>Heliantheae alliance</taxon>
        <taxon>Tageteae</taxon>
        <taxon>Tagetes</taxon>
    </lineage>
</organism>
<reference evidence="9" key="1">
    <citation type="journal article" date="2023" name="bioRxiv">
        <title>Improved chromosome-level genome assembly for marigold (Tagetes erecta).</title>
        <authorList>
            <person name="Jiang F."/>
            <person name="Yuan L."/>
            <person name="Wang S."/>
            <person name="Wang H."/>
            <person name="Xu D."/>
            <person name="Wang A."/>
            <person name="Fan W."/>
        </authorList>
    </citation>
    <scope>NUCLEOTIDE SEQUENCE</scope>
    <source>
        <strain evidence="9">WSJ</strain>
        <tissue evidence="9">Leaf</tissue>
    </source>
</reference>